<evidence type="ECO:0008006" key="4">
    <source>
        <dbReference type="Google" id="ProtNLM"/>
    </source>
</evidence>
<dbReference type="AlphaFoldDB" id="A0A2B1K5Q8"/>
<dbReference type="RefSeq" id="WP_098542233.1">
    <property type="nucleotide sequence ID" value="NZ_NUYN01000051.1"/>
</dbReference>
<sequence length="63" mass="7361">MHENARGFVQNSFQSLQEAKHCLEEALQTAEQNSNRVRIEQSLYAVEQALQRCDYTAYILEQE</sequence>
<accession>A0A2B1K5Q8</accession>
<dbReference type="EMBL" id="NUYN01000051">
    <property type="protein sequence ID" value="PFN18679.1"/>
    <property type="molecule type" value="Genomic_DNA"/>
</dbReference>
<organism evidence="2 3">
    <name type="scientific">Bacillus cereus</name>
    <dbReference type="NCBI Taxonomy" id="1396"/>
    <lineage>
        <taxon>Bacteria</taxon>
        <taxon>Bacillati</taxon>
        <taxon>Bacillota</taxon>
        <taxon>Bacilli</taxon>
        <taxon>Bacillales</taxon>
        <taxon>Bacillaceae</taxon>
        <taxon>Bacillus</taxon>
        <taxon>Bacillus cereus group</taxon>
    </lineage>
</organism>
<gene>
    <name evidence="2" type="ORF">COJ50_25460</name>
</gene>
<dbReference type="Proteomes" id="UP000225182">
    <property type="component" value="Unassembled WGS sequence"/>
</dbReference>
<name>A0A2B1K5Q8_BACCE</name>
<comment type="caution">
    <text evidence="2">The sequence shown here is derived from an EMBL/GenBank/DDBJ whole genome shotgun (WGS) entry which is preliminary data.</text>
</comment>
<reference evidence="2 3" key="1">
    <citation type="submission" date="2017-09" db="EMBL/GenBank/DDBJ databases">
        <title>Large-scale bioinformatics analysis of Bacillus genomes uncovers conserved roles of natural products in bacterial physiology.</title>
        <authorList>
            <consortium name="Agbiome Team Llc"/>
            <person name="Bleich R.M."/>
            <person name="Grubbs K.J."/>
            <person name="Santa Maria K.C."/>
            <person name="Allen S.E."/>
            <person name="Farag S."/>
            <person name="Shank E.A."/>
            <person name="Bowers A."/>
        </authorList>
    </citation>
    <scope>NUCLEOTIDE SEQUENCE [LARGE SCALE GENOMIC DNA]</scope>
    <source>
        <strain evidence="2 3">AFS076905</strain>
    </source>
</reference>
<evidence type="ECO:0000313" key="3">
    <source>
        <dbReference type="Proteomes" id="UP000225182"/>
    </source>
</evidence>
<keyword evidence="1" id="KW-0175">Coiled coil</keyword>
<proteinExistence type="predicted"/>
<evidence type="ECO:0000256" key="1">
    <source>
        <dbReference type="SAM" id="Coils"/>
    </source>
</evidence>
<feature type="coiled-coil region" evidence="1">
    <location>
        <begin position="13"/>
        <end position="40"/>
    </location>
</feature>
<protein>
    <recommendedName>
        <fullName evidence="4">Group-specific protein</fullName>
    </recommendedName>
</protein>
<evidence type="ECO:0000313" key="2">
    <source>
        <dbReference type="EMBL" id="PFN18679.1"/>
    </source>
</evidence>